<sequence length="258" mass="29612">MKSNKITIISSLFLMTALCGCTTQSVDKAKEIEESNTYVYKYEYETNTEGQAETQYHEEKPSFDDFETVTGQTAVALKNKNGSLKFIKMNEKYNWGEMECSVTEVHMSTNIDYADEILDNNVLAVCKEQLKKRYPTGKVDDNRKKILWIKVHIKNDGNKDKDLNMSTCFVYGKPDEGIRPGATSLHLIDKELCFQGETNHRDIVRIKANCEQDLWYVAGTGYFKPELNYYMFGSFGYMFDPSDYSGILIELNDIKDEG</sequence>
<evidence type="ECO:0000313" key="2">
    <source>
        <dbReference type="Proteomes" id="UP000285844"/>
    </source>
</evidence>
<dbReference type="AlphaFoldDB" id="A0A415P9V4"/>
<dbReference type="PROSITE" id="PS51257">
    <property type="entry name" value="PROKAR_LIPOPROTEIN"/>
    <property type="match status" value="1"/>
</dbReference>
<proteinExistence type="predicted"/>
<protein>
    <recommendedName>
        <fullName evidence="3">DUF4352 domain-containing protein</fullName>
    </recommendedName>
</protein>
<comment type="caution">
    <text evidence="1">The sequence shown here is derived from an EMBL/GenBank/DDBJ whole genome shotgun (WGS) entry which is preliminary data.</text>
</comment>
<name>A0A415P9V4_9FIRM</name>
<accession>A0A415P9V4</accession>
<reference evidence="1 2" key="1">
    <citation type="submission" date="2018-08" db="EMBL/GenBank/DDBJ databases">
        <title>A genome reference for cultivated species of the human gut microbiota.</title>
        <authorList>
            <person name="Zou Y."/>
            <person name="Xue W."/>
            <person name="Luo G."/>
        </authorList>
    </citation>
    <scope>NUCLEOTIDE SEQUENCE [LARGE SCALE GENOMIC DNA]</scope>
    <source>
        <strain evidence="1 2">AM37-3BH</strain>
    </source>
</reference>
<evidence type="ECO:0008006" key="3">
    <source>
        <dbReference type="Google" id="ProtNLM"/>
    </source>
</evidence>
<dbReference type="RefSeq" id="WP_118362678.1">
    <property type="nucleotide sequence ID" value="NZ_QRPM01000018.1"/>
</dbReference>
<organism evidence="1 2">
    <name type="scientific">Lachnospira eligens</name>
    <dbReference type="NCBI Taxonomy" id="39485"/>
    <lineage>
        <taxon>Bacteria</taxon>
        <taxon>Bacillati</taxon>
        <taxon>Bacillota</taxon>
        <taxon>Clostridia</taxon>
        <taxon>Lachnospirales</taxon>
        <taxon>Lachnospiraceae</taxon>
        <taxon>Lachnospira</taxon>
    </lineage>
</organism>
<dbReference type="Proteomes" id="UP000285844">
    <property type="component" value="Unassembled WGS sequence"/>
</dbReference>
<evidence type="ECO:0000313" key="1">
    <source>
        <dbReference type="EMBL" id="RHC13150.1"/>
    </source>
</evidence>
<dbReference type="EMBL" id="QSHM01000007">
    <property type="protein sequence ID" value="RHC13150.1"/>
    <property type="molecule type" value="Genomic_DNA"/>
</dbReference>
<gene>
    <name evidence="1" type="ORF">DW858_07385</name>
</gene>